<dbReference type="EMBL" id="CP016365">
    <property type="protein sequence ID" value="APG48984.1"/>
    <property type="molecule type" value="Genomic_DNA"/>
</dbReference>
<dbReference type="Proteomes" id="UP000183859">
    <property type="component" value="Plasmid pP97_a"/>
</dbReference>
<evidence type="ECO:0000313" key="2">
    <source>
        <dbReference type="Proteomes" id="UP000183859"/>
    </source>
</evidence>
<organism evidence="1 2">
    <name type="scientific">Phaeobacter porticola</name>
    <dbReference type="NCBI Taxonomy" id="1844006"/>
    <lineage>
        <taxon>Bacteria</taxon>
        <taxon>Pseudomonadati</taxon>
        <taxon>Pseudomonadota</taxon>
        <taxon>Alphaproteobacteria</taxon>
        <taxon>Rhodobacterales</taxon>
        <taxon>Roseobacteraceae</taxon>
        <taxon>Phaeobacter</taxon>
    </lineage>
</organism>
<dbReference type="RefSeq" id="WP_072506622.1">
    <property type="nucleotide sequence ID" value="NZ_CP016365.1"/>
</dbReference>
<reference evidence="2" key="1">
    <citation type="submission" date="2016-07" db="EMBL/GenBank/DDBJ databases">
        <title>Phaeobacter portensis sp. nov., a tropodithietic acid producing bacterium isolated from a German harbor.</title>
        <authorList>
            <person name="Freese H.M."/>
            <person name="Bunk B."/>
            <person name="Breider S."/>
            <person name="Brinkhoff T."/>
        </authorList>
    </citation>
    <scope>NUCLEOTIDE SEQUENCE [LARGE SCALE GENOMIC DNA]</scope>
    <source>
        <strain evidence="2">P97</strain>
        <plasmid evidence="2">pp97_a</plasmid>
    </source>
</reference>
<name>A0A1L3IA81_9RHOB</name>
<accession>A0A1L3IA81</accession>
<geneLocation type="plasmid" evidence="2">
    <name>pp97_a</name>
</geneLocation>
<keyword evidence="2" id="KW-1185">Reference proteome</keyword>
<dbReference type="OrthoDB" id="6385276at2"/>
<keyword evidence="1" id="KW-0614">Plasmid</keyword>
<dbReference type="AlphaFoldDB" id="A0A1L3IA81"/>
<protein>
    <submittedName>
        <fullName evidence="1">Uncharacterized protein</fullName>
    </submittedName>
</protein>
<proteinExistence type="predicted"/>
<sequence>MLRSILYLSLIASTPLIAICASLPMISKVDALPSALFVTIPKSQPRPELEIFAEFAPSDGWWLRIEVKNFAFTELCVSKANATALGHAHVHLGLQKIATAYHPDVFIGHLPAGSHQITVSLRAQDHRVLASPSGGMFSKSLTLQIP</sequence>
<evidence type="ECO:0000313" key="1">
    <source>
        <dbReference type="EMBL" id="APG48984.1"/>
    </source>
</evidence>
<dbReference type="KEGG" id="php:PhaeoP97_03632"/>
<gene>
    <name evidence="1" type="ORF">PhaeoP97_03632</name>
</gene>